<organism evidence="2">
    <name type="scientific">viral metagenome</name>
    <dbReference type="NCBI Taxonomy" id="1070528"/>
    <lineage>
        <taxon>unclassified sequences</taxon>
        <taxon>metagenomes</taxon>
        <taxon>organismal metagenomes</taxon>
    </lineage>
</organism>
<feature type="compositionally biased region" description="Polar residues" evidence="1">
    <location>
        <begin position="34"/>
        <end position="50"/>
    </location>
</feature>
<protein>
    <submittedName>
        <fullName evidence="2">Uncharacterized protein</fullName>
    </submittedName>
</protein>
<accession>A0A6C0CB51</accession>
<dbReference type="AlphaFoldDB" id="A0A6C0CB51"/>
<reference evidence="2" key="1">
    <citation type="journal article" date="2020" name="Nature">
        <title>Giant virus diversity and host interactions through global metagenomics.</title>
        <authorList>
            <person name="Schulz F."/>
            <person name="Roux S."/>
            <person name="Paez-Espino D."/>
            <person name="Jungbluth S."/>
            <person name="Walsh D.A."/>
            <person name="Denef V.J."/>
            <person name="McMahon K.D."/>
            <person name="Konstantinidis K.T."/>
            <person name="Eloe-Fadrosh E.A."/>
            <person name="Kyrpides N.C."/>
            <person name="Woyke T."/>
        </authorList>
    </citation>
    <scope>NUCLEOTIDE SEQUENCE</scope>
    <source>
        <strain evidence="2">GVMAG-M-3300020523-10</strain>
    </source>
</reference>
<proteinExistence type="predicted"/>
<dbReference type="EMBL" id="MN739384">
    <property type="protein sequence ID" value="QHT01946.1"/>
    <property type="molecule type" value="Genomic_DNA"/>
</dbReference>
<name>A0A6C0CB51_9ZZZZ</name>
<sequence length="56" mass="6179">MNLFTQNKLTNIQSQYIAQQQQGQTTHVMRLGATQNRNSTPLPVQGNKSCKSCGGK</sequence>
<evidence type="ECO:0000256" key="1">
    <source>
        <dbReference type="SAM" id="MobiDB-lite"/>
    </source>
</evidence>
<evidence type="ECO:0000313" key="2">
    <source>
        <dbReference type="EMBL" id="QHT01946.1"/>
    </source>
</evidence>
<feature type="region of interest" description="Disordered" evidence="1">
    <location>
        <begin position="34"/>
        <end position="56"/>
    </location>
</feature>